<comment type="caution">
    <text evidence="1">The sequence shown here is derived from an EMBL/GenBank/DDBJ whole genome shotgun (WGS) entry which is preliminary data.</text>
</comment>
<organism evidence="1 2">
    <name type="scientific">Aspergillus melleus</name>
    <dbReference type="NCBI Taxonomy" id="138277"/>
    <lineage>
        <taxon>Eukaryota</taxon>
        <taxon>Fungi</taxon>
        <taxon>Dikarya</taxon>
        <taxon>Ascomycota</taxon>
        <taxon>Pezizomycotina</taxon>
        <taxon>Eurotiomycetes</taxon>
        <taxon>Eurotiomycetidae</taxon>
        <taxon>Eurotiales</taxon>
        <taxon>Aspergillaceae</taxon>
        <taxon>Aspergillus</taxon>
        <taxon>Aspergillus subgen. Circumdati</taxon>
    </lineage>
</organism>
<keyword evidence="2" id="KW-1185">Reference proteome</keyword>
<accession>A0ACC3B9D8</accession>
<evidence type="ECO:0000313" key="1">
    <source>
        <dbReference type="EMBL" id="KAK1147113.1"/>
    </source>
</evidence>
<protein>
    <submittedName>
        <fullName evidence="1">Uncharacterized protein</fullName>
    </submittedName>
</protein>
<dbReference type="EMBL" id="JAOPJF010000013">
    <property type="protein sequence ID" value="KAK1147113.1"/>
    <property type="molecule type" value="Genomic_DNA"/>
</dbReference>
<dbReference type="Proteomes" id="UP001177260">
    <property type="component" value="Unassembled WGS sequence"/>
</dbReference>
<proteinExistence type="predicted"/>
<sequence>MECNRDNANRIIDEYISSLGDSLRHLNQSIHNNPELAYQEHHAHATICTFLEEHTTISVTRNAYGLATAFETVSGSGGKCISFNAEYDALPGIGHACGHNLIATAGVTGFLALSYLIERLGIPGRAQLLGTPAEEDGGGKIDLLKAGAYNKADVSLMIHPTSDQPLREHGITGVAGQTSISCFDLICTYEGASAHASANPWDGINALDAIVCAYNNISMLRQQIKPEERIHGAIMEAPKITNAIPEKTVTKYTVRSPTMKDTIALGERVRACLQAGALATGCQLQIEETPLYADLRVNEPLCDELAKCMAEQGEKVQAVHDDSIPGSTDQGNVSYALPGLHANIGIPVSSGAFPHTRDFCTAAGEAAAHGVILKAAKAMAMTGWGLLTDDSLYGRVKDAFDQDCKLR</sequence>
<name>A0ACC3B9D8_9EURO</name>
<reference evidence="1 2" key="1">
    <citation type="journal article" date="2023" name="ACS Omega">
        <title>Identification of the Neoaspergillic Acid Biosynthesis Gene Cluster by Establishing an In Vitro CRISPR-Ribonucleoprotein Genetic System in Aspergillus melleus.</title>
        <authorList>
            <person name="Yuan B."/>
            <person name="Grau M.F."/>
            <person name="Murata R.M."/>
            <person name="Torok T."/>
            <person name="Venkateswaran K."/>
            <person name="Stajich J.E."/>
            <person name="Wang C.C.C."/>
        </authorList>
    </citation>
    <scope>NUCLEOTIDE SEQUENCE [LARGE SCALE GENOMIC DNA]</scope>
    <source>
        <strain evidence="1 2">IMV 1140</strain>
    </source>
</reference>
<gene>
    <name evidence="1" type="ORF">N8T08_001852</name>
</gene>
<evidence type="ECO:0000313" key="2">
    <source>
        <dbReference type="Proteomes" id="UP001177260"/>
    </source>
</evidence>